<dbReference type="PANTHER" id="PTHR36573:SF1">
    <property type="entry name" value="INTERMEMBRANE PHOSPHOLIPID TRANSPORT SYSTEM BINDING PROTEIN MLAC"/>
    <property type="match status" value="1"/>
</dbReference>
<dbReference type="EMBL" id="CP054719">
    <property type="protein sequence ID" value="QOL19530.1"/>
    <property type="molecule type" value="Genomic_DNA"/>
</dbReference>
<keyword evidence="1" id="KW-0732">Signal</keyword>
<feature type="signal peptide" evidence="1">
    <location>
        <begin position="1"/>
        <end position="21"/>
    </location>
</feature>
<organism evidence="2 3">
    <name type="scientific">Candidatus Bodocaedibacter vickermanii</name>
    <dbReference type="NCBI Taxonomy" id="2741701"/>
    <lineage>
        <taxon>Bacteria</taxon>
        <taxon>Pseudomonadati</taxon>
        <taxon>Pseudomonadota</taxon>
        <taxon>Alphaproteobacteria</taxon>
        <taxon>Holosporales</taxon>
        <taxon>Candidatus Paracaedibacteraceae</taxon>
        <taxon>Candidatus Bodocaedibacter</taxon>
    </lineage>
</organism>
<dbReference type="InterPro" id="IPR042245">
    <property type="entry name" value="Tgt2/MlaC_sf"/>
</dbReference>
<proteinExistence type="predicted"/>
<dbReference type="Proteomes" id="UP000594001">
    <property type="component" value="Chromosome"/>
</dbReference>
<evidence type="ECO:0000256" key="1">
    <source>
        <dbReference type="SAM" id="SignalP"/>
    </source>
</evidence>
<dbReference type="PANTHER" id="PTHR36573">
    <property type="entry name" value="INTERMEMBRANE PHOSPHOLIPID TRANSPORT SYSTEM BINDING PROTEIN MLAC"/>
    <property type="match status" value="1"/>
</dbReference>
<dbReference type="KEGG" id="pbal:CPBP_00292"/>
<dbReference type="AlphaFoldDB" id="A0A7L9RSE8"/>
<keyword evidence="3" id="KW-1185">Reference proteome</keyword>
<reference evidence="2 3" key="1">
    <citation type="submission" date="2020-06" db="EMBL/GenBank/DDBJ databases">
        <title>The endosymbiont of the kinetoplastid Bodo saltans is a Paracaedibacter-like alpha-proteobacterium possessing a putative toxin-antitoxin system.</title>
        <authorList>
            <person name="Midha S."/>
            <person name="Rigden D.J."/>
            <person name="Siozios S."/>
            <person name="Hurst G.D.D."/>
            <person name="Jackson A.P."/>
        </authorList>
    </citation>
    <scope>NUCLEOTIDE SEQUENCE [LARGE SCALE GENOMIC DNA]</scope>
    <source>
        <strain evidence="2">Lake Konstanz</strain>
    </source>
</reference>
<dbReference type="Gene3D" id="3.10.450.710">
    <property type="entry name" value="Tgt2/MlaC"/>
    <property type="match status" value="1"/>
</dbReference>
<evidence type="ECO:0000313" key="2">
    <source>
        <dbReference type="EMBL" id="QOL19530.1"/>
    </source>
</evidence>
<dbReference type="Pfam" id="PF05494">
    <property type="entry name" value="MlaC"/>
    <property type="match status" value="1"/>
</dbReference>
<protein>
    <submittedName>
        <fullName evidence="2">Toluene tolerance protein</fullName>
    </submittedName>
</protein>
<evidence type="ECO:0000313" key="3">
    <source>
        <dbReference type="Proteomes" id="UP000594001"/>
    </source>
</evidence>
<feature type="chain" id="PRO_5032996124" evidence="1">
    <location>
        <begin position="22"/>
        <end position="230"/>
    </location>
</feature>
<accession>A0A7L9RSE8</accession>
<gene>
    <name evidence="2" type="ORF">CPBP_00292</name>
</gene>
<dbReference type="RefSeq" id="WP_350332282.1">
    <property type="nucleotide sequence ID" value="NZ_CP054719.1"/>
</dbReference>
<dbReference type="InterPro" id="IPR008869">
    <property type="entry name" value="MlaC/ttg2D"/>
</dbReference>
<sequence>MKKAILSIFAAVMLMTSSTAAVNPAQAKEFISKLISEGILFWKDKPYDEQVVKFREVMETKFDLDGIAKRTIGEKLWGYMDTKQRSHYVAAFRQMLLNRYSKKFSNYGGQNIIVMDASPSVKTFPIGVDSPEPQPQIVVTSELRNSGGSPTKIEWFVGEENGKPTITDITMAGPSMVSTEQATFTGIQRSPENLKNARETCKNAGAGMNKCVADQLTQEVMKYMLSGNSN</sequence>
<name>A0A7L9RSE8_9PROT</name>